<comment type="similarity">
    <text evidence="2">Belongs to the D-isomer specific 2-hydroxyacid dehydrogenase family.</text>
</comment>
<proteinExistence type="inferred from homology"/>
<dbReference type="InterPro" id="IPR029753">
    <property type="entry name" value="D-isomer_DH_CS"/>
</dbReference>
<dbReference type="Pfam" id="PF02826">
    <property type="entry name" value="2-Hacid_dh_C"/>
    <property type="match status" value="1"/>
</dbReference>
<name>A0A197JDQ3_9FUNG</name>
<dbReference type="InterPro" id="IPR036291">
    <property type="entry name" value="NAD(P)-bd_dom_sf"/>
</dbReference>
<dbReference type="GO" id="GO:0008465">
    <property type="term" value="F:hydroxypyruvate reductase (NADH) activity"/>
    <property type="evidence" value="ECO:0007669"/>
    <property type="project" value="TreeGrafter"/>
</dbReference>
<dbReference type="PANTHER" id="PTHR10996:SF277">
    <property type="entry name" value="GLYOXYLATE REDUCTASE_HYDROXYPYRUVATE REDUCTASE"/>
    <property type="match status" value="1"/>
</dbReference>
<evidence type="ECO:0000256" key="2">
    <source>
        <dbReference type="RuleBase" id="RU003719"/>
    </source>
</evidence>
<dbReference type="GO" id="GO:0030267">
    <property type="term" value="F:glyoxylate reductase (NADPH) activity"/>
    <property type="evidence" value="ECO:0007669"/>
    <property type="project" value="TreeGrafter"/>
</dbReference>
<keyword evidence="6" id="KW-1185">Reference proteome</keyword>
<dbReference type="EMBL" id="KV442151">
    <property type="protein sequence ID" value="OAQ22631.1"/>
    <property type="molecule type" value="Genomic_DNA"/>
</dbReference>
<protein>
    <recommendedName>
        <fullName evidence="7">Glyoxylate reductase</fullName>
    </recommendedName>
</protein>
<evidence type="ECO:0000313" key="5">
    <source>
        <dbReference type="EMBL" id="OAQ22631.1"/>
    </source>
</evidence>
<evidence type="ECO:0008006" key="7">
    <source>
        <dbReference type="Google" id="ProtNLM"/>
    </source>
</evidence>
<sequence length="331" mass="36063">MTDLQRSKLLVTRTLPRLSQARLDKGFDGVDIVQWKEDRAIPRQEFLKLAKGADGILCLLTDKIDAELLDAAGPQLKVVSTMSVGYDHVTVSELEARKIALGITPGVLTEATADTTVLLVLSAARRLREGVDAVIQGKWGTWSPTWLLGSQLTDKTVGIVGLGRIGVAVAKRLKAFGVQKFVYHGTRPKKDAEKEVGGEFEFVDMDRLLKESDVICVCCALTDKTKNMFNYEAFSKMKDTVVFVNTARGGLVEQDGLIRALREGKLGSVGLDVTVPEPLPTDSELLSFPNCIVLPHIGSGTLETRTAMSEIAIENVLSGIKGERLPHPHDE</sequence>
<dbReference type="Gene3D" id="3.40.50.720">
    <property type="entry name" value="NAD(P)-binding Rossmann-like Domain"/>
    <property type="match status" value="2"/>
</dbReference>
<dbReference type="AlphaFoldDB" id="A0A197JDQ3"/>
<dbReference type="InterPro" id="IPR050223">
    <property type="entry name" value="D-isomer_2-hydroxyacid_DH"/>
</dbReference>
<dbReference type="OrthoDB" id="9991913at2759"/>
<evidence type="ECO:0000259" key="3">
    <source>
        <dbReference type="Pfam" id="PF00389"/>
    </source>
</evidence>
<dbReference type="CDD" id="cd05301">
    <property type="entry name" value="GDH"/>
    <property type="match status" value="1"/>
</dbReference>
<dbReference type="Proteomes" id="UP000078512">
    <property type="component" value="Unassembled WGS sequence"/>
</dbReference>
<accession>A0A197JDQ3</accession>
<dbReference type="Pfam" id="PF00389">
    <property type="entry name" value="2-Hacid_dh"/>
    <property type="match status" value="1"/>
</dbReference>
<dbReference type="InterPro" id="IPR006139">
    <property type="entry name" value="D-isomer_2_OHA_DH_cat_dom"/>
</dbReference>
<dbReference type="SUPFAM" id="SSF51735">
    <property type="entry name" value="NAD(P)-binding Rossmann-fold domains"/>
    <property type="match status" value="1"/>
</dbReference>
<keyword evidence="1 2" id="KW-0560">Oxidoreductase</keyword>
<feature type="domain" description="D-isomer specific 2-hydroxyacid dehydrogenase NAD-binding" evidence="4">
    <location>
        <begin position="118"/>
        <end position="298"/>
    </location>
</feature>
<dbReference type="STRING" id="1314771.A0A197JDQ3"/>
<dbReference type="PROSITE" id="PS00671">
    <property type="entry name" value="D_2_HYDROXYACID_DH_3"/>
    <property type="match status" value="1"/>
</dbReference>
<evidence type="ECO:0000313" key="6">
    <source>
        <dbReference type="Proteomes" id="UP000078512"/>
    </source>
</evidence>
<evidence type="ECO:0000259" key="4">
    <source>
        <dbReference type="Pfam" id="PF02826"/>
    </source>
</evidence>
<dbReference type="GO" id="GO:0051287">
    <property type="term" value="F:NAD binding"/>
    <property type="evidence" value="ECO:0007669"/>
    <property type="project" value="InterPro"/>
</dbReference>
<reference evidence="5 6" key="1">
    <citation type="submission" date="2016-05" db="EMBL/GenBank/DDBJ databases">
        <title>Genome sequencing reveals origins of a unique bacterial endosymbiosis in the earliest lineages of terrestrial Fungi.</title>
        <authorList>
            <consortium name="DOE Joint Genome Institute"/>
            <person name="Uehling J."/>
            <person name="Gryganskyi A."/>
            <person name="Hameed K."/>
            <person name="Tschaplinski T."/>
            <person name="Misztal P."/>
            <person name="Wu S."/>
            <person name="Desiro A."/>
            <person name="Vande Pol N."/>
            <person name="Du Z.-Y."/>
            <person name="Zienkiewicz A."/>
            <person name="Zienkiewicz K."/>
            <person name="Morin E."/>
            <person name="Tisserant E."/>
            <person name="Splivallo R."/>
            <person name="Hainaut M."/>
            <person name="Henrissat B."/>
            <person name="Ohm R."/>
            <person name="Kuo A."/>
            <person name="Yan J."/>
            <person name="Lipzen A."/>
            <person name="Nolan M."/>
            <person name="Labutti K."/>
            <person name="Barry K."/>
            <person name="Goldstein A."/>
            <person name="Labbe J."/>
            <person name="Schadt C."/>
            <person name="Tuskan G."/>
            <person name="Grigoriev I."/>
            <person name="Martin F."/>
            <person name="Vilgalys R."/>
            <person name="Bonito G."/>
        </authorList>
    </citation>
    <scope>NUCLEOTIDE SEQUENCE [LARGE SCALE GENOMIC DNA]</scope>
    <source>
        <strain evidence="5 6">AG-77</strain>
    </source>
</reference>
<organism evidence="5 6">
    <name type="scientific">Linnemannia elongata AG-77</name>
    <dbReference type="NCBI Taxonomy" id="1314771"/>
    <lineage>
        <taxon>Eukaryota</taxon>
        <taxon>Fungi</taxon>
        <taxon>Fungi incertae sedis</taxon>
        <taxon>Mucoromycota</taxon>
        <taxon>Mortierellomycotina</taxon>
        <taxon>Mortierellomycetes</taxon>
        <taxon>Mortierellales</taxon>
        <taxon>Mortierellaceae</taxon>
        <taxon>Linnemannia</taxon>
    </lineage>
</organism>
<dbReference type="InterPro" id="IPR006140">
    <property type="entry name" value="D-isomer_DH_NAD-bd"/>
</dbReference>
<evidence type="ECO:0000256" key="1">
    <source>
        <dbReference type="ARBA" id="ARBA00023002"/>
    </source>
</evidence>
<dbReference type="SUPFAM" id="SSF52283">
    <property type="entry name" value="Formate/glycerate dehydrogenase catalytic domain-like"/>
    <property type="match status" value="1"/>
</dbReference>
<dbReference type="GO" id="GO:0005829">
    <property type="term" value="C:cytosol"/>
    <property type="evidence" value="ECO:0007669"/>
    <property type="project" value="TreeGrafter"/>
</dbReference>
<feature type="domain" description="D-isomer specific 2-hydroxyacid dehydrogenase catalytic" evidence="3">
    <location>
        <begin position="11"/>
        <end position="327"/>
    </location>
</feature>
<gene>
    <name evidence="5" type="ORF">K457DRAFT_84557</name>
</gene>
<dbReference type="FunFam" id="3.40.50.720:FF:000026">
    <property type="entry name" value="Glyoxylate/hydroxypyruvate reductase B"/>
    <property type="match status" value="1"/>
</dbReference>
<dbReference type="PANTHER" id="PTHR10996">
    <property type="entry name" value="2-HYDROXYACID DEHYDROGENASE-RELATED"/>
    <property type="match status" value="1"/>
</dbReference>